<evidence type="ECO:0000256" key="3">
    <source>
        <dbReference type="ARBA" id="ARBA00001946"/>
    </source>
</evidence>
<dbReference type="CDD" id="cd01639">
    <property type="entry name" value="IMPase"/>
    <property type="match status" value="1"/>
</dbReference>
<gene>
    <name evidence="10" type="ORF">ACFQPE_19580</name>
</gene>
<reference evidence="10 11" key="1">
    <citation type="journal article" date="2019" name="Int. J. Syst. Evol. Microbiol.">
        <title>The Global Catalogue of Microorganisms (GCM) 10K type strain sequencing project: providing services to taxonomists for standard genome sequencing and annotation.</title>
        <authorList>
            <consortium name="The Broad Institute Genomics Platform"/>
            <consortium name="The Broad Institute Genome Sequencing Center for Infectious Disease"/>
            <person name="Wu L."/>
            <person name="Ma J."/>
        </authorList>
    </citation>
    <scope>NUCLEOTIDE SEQUENCE [LARGE SCALE GENOMIC DNA]</scope>
    <source>
        <strain evidence="10 11">PSR21</strain>
    </source>
</reference>
<comment type="similarity">
    <text evidence="8">Belongs to the inositol monophosphatase superfamily. FBPase class 4 family.</text>
</comment>
<feature type="binding site" evidence="9">
    <location>
        <position position="214"/>
    </location>
    <ligand>
        <name>Mg(2+)</name>
        <dbReference type="ChEBI" id="CHEBI:18420"/>
        <label>1</label>
        <note>catalytic</note>
    </ligand>
</feature>
<dbReference type="GeneID" id="79317836"/>
<evidence type="ECO:0000256" key="7">
    <source>
        <dbReference type="ARBA" id="ARBA00023277"/>
    </source>
</evidence>
<name>A0ABD6AEU1_9EURY</name>
<evidence type="ECO:0000313" key="11">
    <source>
        <dbReference type="Proteomes" id="UP001596547"/>
    </source>
</evidence>
<evidence type="ECO:0000256" key="4">
    <source>
        <dbReference type="ARBA" id="ARBA00022723"/>
    </source>
</evidence>
<dbReference type="Gene3D" id="3.40.190.80">
    <property type="match status" value="1"/>
</dbReference>
<dbReference type="PROSITE" id="PS00629">
    <property type="entry name" value="IMP_1"/>
    <property type="match status" value="1"/>
</dbReference>
<dbReference type="FunFam" id="3.30.540.10:FF:000003">
    <property type="entry name" value="Inositol-1-monophosphatase"/>
    <property type="match status" value="1"/>
</dbReference>
<evidence type="ECO:0000256" key="9">
    <source>
        <dbReference type="PIRSR" id="PIRSR600760-2"/>
    </source>
</evidence>
<feature type="binding site" evidence="9">
    <location>
        <position position="72"/>
    </location>
    <ligand>
        <name>Mg(2+)</name>
        <dbReference type="ChEBI" id="CHEBI:18420"/>
        <label>1</label>
        <note>catalytic</note>
    </ligand>
</feature>
<keyword evidence="7" id="KW-0119">Carbohydrate metabolism</keyword>
<organism evidence="10 11">
    <name type="scientific">Halomarina halobia</name>
    <dbReference type="NCBI Taxonomy" id="3033386"/>
    <lineage>
        <taxon>Archaea</taxon>
        <taxon>Methanobacteriati</taxon>
        <taxon>Methanobacteriota</taxon>
        <taxon>Stenosarchaea group</taxon>
        <taxon>Halobacteria</taxon>
        <taxon>Halobacteriales</taxon>
        <taxon>Natronomonadaceae</taxon>
        <taxon>Halomarina</taxon>
    </lineage>
</organism>
<dbReference type="InterPro" id="IPR020550">
    <property type="entry name" value="Inositol_monophosphatase_CS"/>
</dbReference>
<feature type="binding site" evidence="9">
    <location>
        <position position="89"/>
    </location>
    <ligand>
        <name>Mg(2+)</name>
        <dbReference type="ChEBI" id="CHEBI:18420"/>
        <label>1</label>
        <note>catalytic</note>
    </ligand>
</feature>
<dbReference type="InterPro" id="IPR020583">
    <property type="entry name" value="Inositol_monoP_metal-BS"/>
</dbReference>
<evidence type="ECO:0000256" key="6">
    <source>
        <dbReference type="ARBA" id="ARBA00022842"/>
    </source>
</evidence>
<dbReference type="GO" id="GO:0052834">
    <property type="term" value="F:inositol monophosphate phosphatase activity"/>
    <property type="evidence" value="ECO:0007669"/>
    <property type="project" value="UniProtKB-EC"/>
</dbReference>
<dbReference type="PROSITE" id="PS00630">
    <property type="entry name" value="IMP_2"/>
    <property type="match status" value="1"/>
</dbReference>
<keyword evidence="4 9" id="KW-0479">Metal-binding</keyword>
<proteinExistence type="inferred from homology"/>
<keyword evidence="11" id="KW-1185">Reference proteome</keyword>
<evidence type="ECO:0000256" key="1">
    <source>
        <dbReference type="ARBA" id="ARBA00001033"/>
    </source>
</evidence>
<dbReference type="Pfam" id="PF00459">
    <property type="entry name" value="Inositol_P"/>
    <property type="match status" value="1"/>
</dbReference>
<keyword evidence="5" id="KW-0378">Hydrolase</keyword>
<keyword evidence="6 9" id="KW-0460">Magnesium</keyword>
<sequence>MTSQPPVANAHLRTAVDAAERAAAIHRRDADVTNAVEYKSRRDLVTAVDREAERAVRSLLTQRFPDHAVLGEESGQDGEGTNRWIVDPLDGTTNYCHGVPHYGVSIALERRGRLDVGVVHHTPTGDTYTAVRGEGAYRNGEPLSVSSTDAVEASLVGTGFSPGTEPDQRLLEVLQSVVHSAHGVRRFGSATAELVAVANGTLDAYYRTDLSPWDTAAGILLVEEAGGTVTDFRGSHANRRETVLATNGRSHDEFERFIRRRLDD</sequence>
<accession>A0ABD6AEU1</accession>
<evidence type="ECO:0000256" key="5">
    <source>
        <dbReference type="ARBA" id="ARBA00022801"/>
    </source>
</evidence>
<evidence type="ECO:0000256" key="2">
    <source>
        <dbReference type="ARBA" id="ARBA00001273"/>
    </source>
</evidence>
<dbReference type="PRINTS" id="PR00377">
    <property type="entry name" value="IMPHPHTASES"/>
</dbReference>
<dbReference type="InterPro" id="IPR000760">
    <property type="entry name" value="Inositol_monophosphatase-like"/>
</dbReference>
<comment type="cofactor">
    <cofactor evidence="3 9">
        <name>Mg(2+)</name>
        <dbReference type="ChEBI" id="CHEBI:18420"/>
    </cofactor>
</comment>
<dbReference type="InterPro" id="IPR033942">
    <property type="entry name" value="IMPase"/>
</dbReference>
<dbReference type="PANTHER" id="PTHR20854:SF4">
    <property type="entry name" value="INOSITOL-1-MONOPHOSPHATASE-RELATED"/>
    <property type="match status" value="1"/>
</dbReference>
<feature type="binding site" evidence="9">
    <location>
        <position position="87"/>
    </location>
    <ligand>
        <name>Mg(2+)</name>
        <dbReference type="ChEBI" id="CHEBI:18420"/>
        <label>1</label>
        <note>catalytic</note>
    </ligand>
</feature>
<feature type="binding site" evidence="9">
    <location>
        <position position="90"/>
    </location>
    <ligand>
        <name>Mg(2+)</name>
        <dbReference type="ChEBI" id="CHEBI:18420"/>
        <label>2</label>
    </ligand>
</feature>
<dbReference type="SUPFAM" id="SSF56655">
    <property type="entry name" value="Carbohydrate phosphatase"/>
    <property type="match status" value="1"/>
</dbReference>
<comment type="catalytic activity">
    <reaction evidence="2">
        <text>beta-D-fructose 1,6-bisphosphate + H2O = beta-D-fructose 6-phosphate + phosphate</text>
        <dbReference type="Rhea" id="RHEA:11064"/>
        <dbReference type="ChEBI" id="CHEBI:15377"/>
        <dbReference type="ChEBI" id="CHEBI:32966"/>
        <dbReference type="ChEBI" id="CHEBI:43474"/>
        <dbReference type="ChEBI" id="CHEBI:57634"/>
        <dbReference type="EC" id="3.1.3.11"/>
    </reaction>
</comment>
<comment type="caution">
    <text evidence="10">The sequence shown here is derived from an EMBL/GenBank/DDBJ whole genome shotgun (WGS) entry which is preliminary data.</text>
</comment>
<comment type="catalytic activity">
    <reaction evidence="1">
        <text>a myo-inositol phosphate + H2O = myo-inositol + phosphate</text>
        <dbReference type="Rhea" id="RHEA:24056"/>
        <dbReference type="ChEBI" id="CHEBI:15377"/>
        <dbReference type="ChEBI" id="CHEBI:17268"/>
        <dbReference type="ChEBI" id="CHEBI:43474"/>
        <dbReference type="ChEBI" id="CHEBI:84139"/>
        <dbReference type="EC" id="3.1.3.25"/>
    </reaction>
</comment>
<evidence type="ECO:0000313" key="10">
    <source>
        <dbReference type="EMBL" id="MFC7318977.1"/>
    </source>
</evidence>
<evidence type="ECO:0000256" key="8">
    <source>
        <dbReference type="ARBA" id="ARBA00038103"/>
    </source>
</evidence>
<dbReference type="Proteomes" id="UP001596547">
    <property type="component" value="Unassembled WGS sequence"/>
</dbReference>
<protein>
    <submittedName>
        <fullName evidence="10">Inositol monophosphatase family protein</fullName>
    </submittedName>
</protein>
<dbReference type="GO" id="GO:0042132">
    <property type="term" value="F:fructose 1,6-bisphosphate 1-phosphatase activity"/>
    <property type="evidence" value="ECO:0007669"/>
    <property type="project" value="UniProtKB-EC"/>
</dbReference>
<dbReference type="EMBL" id="JBHTBF010000003">
    <property type="protein sequence ID" value="MFC7318977.1"/>
    <property type="molecule type" value="Genomic_DNA"/>
</dbReference>
<dbReference type="PANTHER" id="PTHR20854">
    <property type="entry name" value="INOSITOL MONOPHOSPHATASE"/>
    <property type="match status" value="1"/>
</dbReference>
<dbReference type="GO" id="GO:0046872">
    <property type="term" value="F:metal ion binding"/>
    <property type="evidence" value="ECO:0007669"/>
    <property type="project" value="UniProtKB-KW"/>
</dbReference>
<dbReference type="Gene3D" id="3.30.540.10">
    <property type="entry name" value="Fructose-1,6-Bisphosphatase, subunit A, domain 1"/>
    <property type="match status" value="1"/>
</dbReference>
<dbReference type="AlphaFoldDB" id="A0ABD6AEU1"/>
<dbReference type="RefSeq" id="WP_276306185.1">
    <property type="nucleotide sequence ID" value="NZ_CP119993.1"/>
</dbReference>